<sequence>MGDWVDAIKERWAGVLGAGRVTCGEEGERSSTGREKLRRKWTDNKAVVAVMGALQWTWKQEVKLTVWVSRCSVKRLAVCSEASCQKRSGFGYRSSQIRRSGQLSMG</sequence>
<protein>
    <submittedName>
        <fullName evidence="1">Uncharacterized protein</fullName>
    </submittedName>
</protein>
<evidence type="ECO:0000313" key="1">
    <source>
        <dbReference type="EMBL" id="RRT53124.1"/>
    </source>
</evidence>
<proteinExistence type="predicted"/>
<organism evidence="1 2">
    <name type="scientific">Ensete ventricosum</name>
    <name type="common">Abyssinian banana</name>
    <name type="synonym">Musa ensete</name>
    <dbReference type="NCBI Taxonomy" id="4639"/>
    <lineage>
        <taxon>Eukaryota</taxon>
        <taxon>Viridiplantae</taxon>
        <taxon>Streptophyta</taxon>
        <taxon>Embryophyta</taxon>
        <taxon>Tracheophyta</taxon>
        <taxon>Spermatophyta</taxon>
        <taxon>Magnoliopsida</taxon>
        <taxon>Liliopsida</taxon>
        <taxon>Zingiberales</taxon>
        <taxon>Musaceae</taxon>
        <taxon>Ensete</taxon>
    </lineage>
</organism>
<comment type="caution">
    <text evidence="1">The sequence shown here is derived from an EMBL/GenBank/DDBJ whole genome shotgun (WGS) entry which is preliminary data.</text>
</comment>
<evidence type="ECO:0000313" key="2">
    <source>
        <dbReference type="Proteomes" id="UP000287651"/>
    </source>
</evidence>
<reference evidence="1 2" key="1">
    <citation type="journal article" date="2014" name="Agronomy (Basel)">
        <title>A Draft Genome Sequence for Ensete ventricosum, the Drought-Tolerant Tree Against Hunger.</title>
        <authorList>
            <person name="Harrison J."/>
            <person name="Moore K.A."/>
            <person name="Paszkiewicz K."/>
            <person name="Jones T."/>
            <person name="Grant M."/>
            <person name="Ambacheew D."/>
            <person name="Muzemil S."/>
            <person name="Studholme D.J."/>
        </authorList>
    </citation>
    <scope>NUCLEOTIDE SEQUENCE [LARGE SCALE GENOMIC DNA]</scope>
</reference>
<dbReference type="Proteomes" id="UP000287651">
    <property type="component" value="Unassembled WGS sequence"/>
</dbReference>
<gene>
    <name evidence="1" type="ORF">B296_00046204</name>
</gene>
<dbReference type="EMBL" id="AMZH03011298">
    <property type="protein sequence ID" value="RRT53124.1"/>
    <property type="molecule type" value="Genomic_DNA"/>
</dbReference>
<name>A0A426YN10_ENSVE</name>
<accession>A0A426YN10</accession>
<dbReference type="AlphaFoldDB" id="A0A426YN10"/>